<comment type="catalytic activity">
    <reaction evidence="5">
        <text>NAD(+) + (deoxyribonucleotide)n-3'-hydroxyl + 5'-phospho-(deoxyribonucleotide)m = (deoxyribonucleotide)n+m + AMP + beta-nicotinamide D-nucleotide.</text>
        <dbReference type="EC" id="6.5.1.2"/>
    </reaction>
</comment>
<keyword evidence="3" id="KW-0235">DNA replication</keyword>
<dbReference type="InterPro" id="IPR013839">
    <property type="entry name" value="DNAligase_adenylation"/>
</dbReference>
<evidence type="ECO:0000259" key="6">
    <source>
        <dbReference type="SMART" id="SM00532"/>
    </source>
</evidence>
<keyword evidence="7" id="KW-0150">Chloroplast</keyword>
<dbReference type="Gene3D" id="3.30.470.30">
    <property type="entry name" value="DNA ligase/mRNA capping enzyme"/>
    <property type="match status" value="1"/>
</dbReference>
<dbReference type="EMBL" id="KX809677">
    <property type="protein sequence ID" value="ARR28466.1"/>
    <property type="molecule type" value="Genomic_DNA"/>
</dbReference>
<accession>A0A3S6I526</accession>
<dbReference type="EC" id="6.5.1.2" evidence="1"/>
<evidence type="ECO:0000256" key="5">
    <source>
        <dbReference type="ARBA" id="ARBA00034005"/>
    </source>
</evidence>
<evidence type="ECO:0000256" key="4">
    <source>
        <dbReference type="ARBA" id="ARBA00023027"/>
    </source>
</evidence>
<dbReference type="InterPro" id="IPR013840">
    <property type="entry name" value="DNAligase_N"/>
</dbReference>
<name>A0A3S6I526_9CHLO</name>
<dbReference type="InterPro" id="IPR012340">
    <property type="entry name" value="NA-bd_OB-fold"/>
</dbReference>
<geneLocation type="chloroplast" evidence="7"/>
<reference evidence="7" key="1">
    <citation type="submission" date="2016-08" db="EMBL/GenBank/DDBJ databases">
        <authorList>
            <person name="Wang Bo."/>
            <person name="Zheng Fengrong."/>
            <person name="Wang Xin."/>
            <person name="Du Fei."/>
        </authorList>
    </citation>
    <scope>NUCLEOTIDE SEQUENCE</scope>
</reference>
<dbReference type="Gene3D" id="2.40.50.140">
    <property type="entry name" value="Nucleic acid-binding proteins"/>
    <property type="match status" value="1"/>
</dbReference>
<dbReference type="SUPFAM" id="SSF50249">
    <property type="entry name" value="Nucleic acid-binding proteins"/>
    <property type="match status" value="1"/>
</dbReference>
<dbReference type="GO" id="GO:0003911">
    <property type="term" value="F:DNA ligase (NAD+) activity"/>
    <property type="evidence" value="ECO:0007669"/>
    <property type="project" value="UniProtKB-EC"/>
</dbReference>
<dbReference type="AlphaFoldDB" id="A0A3S6I526"/>
<dbReference type="InterPro" id="IPR004150">
    <property type="entry name" value="NAD_DNA_ligase_OB"/>
</dbReference>
<organism evidence="7">
    <name type="scientific">Caulerpa okamurae</name>
    <dbReference type="NCBI Taxonomy" id="118247"/>
    <lineage>
        <taxon>Eukaryota</taxon>
        <taxon>Viridiplantae</taxon>
        <taxon>Chlorophyta</taxon>
        <taxon>core chlorophytes</taxon>
        <taxon>Ulvophyceae</taxon>
        <taxon>TCBD clade</taxon>
        <taxon>Bryopsidales</taxon>
        <taxon>Halimedineae</taxon>
        <taxon>Caulerpaceae</taxon>
        <taxon>Caulerpa</taxon>
    </lineage>
</organism>
<dbReference type="Pfam" id="PF03120">
    <property type="entry name" value="OB_DNA_ligase"/>
    <property type="match status" value="1"/>
</dbReference>
<sequence>MHMKKVQKKNIFYIMEDSYNESYIKGEPIINDVAYDALQRARKKPPEFENMAGKHNKVQHIFPILSLEKAYTRKDINLFVNRLQKEIGTNFNLVIEPKLDGVAVNSVYENSQLIRSSTRGDGACGEDITHLIEPLIPKNLPSTTGFNGEIRGELFVDREAFDYIKTVSNYRNGRNVIAGWLKNKNKGAELINKYGTLVCFDARSTNYNFVSTSKMLMWLAFNGFIIPFYEKLEISSVKADKIYDISAELYKEYINFNYPLTGSMERLYLPLDGIVLKVEENQYKEILGKTAYYPKWAIALKANKPEVAATIQDIVFQIGRTGTITPVAKISPVEIDGSTIKNVSLNNLDFLEKMDIRLGDTVLIVKAGQIIPQILEVHYENRTSGSSPLDVPAMLVEQGFSLIDNRWVCDKKILIQKVIYYCRSLKISNFGPSTIKKLVIQGVIENLFDHL</sequence>
<keyword evidence="4" id="KW-0520">NAD</keyword>
<evidence type="ECO:0000256" key="1">
    <source>
        <dbReference type="ARBA" id="ARBA00012722"/>
    </source>
</evidence>
<keyword evidence="7" id="KW-0934">Plastid</keyword>
<dbReference type="SMART" id="SM00532">
    <property type="entry name" value="LIGANc"/>
    <property type="match status" value="1"/>
</dbReference>
<dbReference type="GO" id="GO:0006281">
    <property type="term" value="P:DNA repair"/>
    <property type="evidence" value="ECO:0007669"/>
    <property type="project" value="InterPro"/>
</dbReference>
<feature type="domain" description="NAD-dependent DNA ligase N-terminal" evidence="6">
    <location>
        <begin position="4"/>
        <end position="426"/>
    </location>
</feature>
<dbReference type="Pfam" id="PF01653">
    <property type="entry name" value="DNA_ligase_aden"/>
    <property type="match status" value="1"/>
</dbReference>
<dbReference type="GO" id="GO:0006260">
    <property type="term" value="P:DNA replication"/>
    <property type="evidence" value="ECO:0007669"/>
    <property type="project" value="UniProtKB-KW"/>
</dbReference>
<protein>
    <recommendedName>
        <fullName evidence="1">DNA ligase (NAD(+))</fullName>
        <ecNumber evidence="1">6.5.1.2</ecNumber>
    </recommendedName>
</protein>
<evidence type="ECO:0000256" key="3">
    <source>
        <dbReference type="ARBA" id="ARBA00022705"/>
    </source>
</evidence>
<evidence type="ECO:0000313" key="7">
    <source>
        <dbReference type="EMBL" id="ARR28466.1"/>
    </source>
</evidence>
<gene>
    <name evidence="7" type="primary">orf451</name>
</gene>
<evidence type="ECO:0000256" key="2">
    <source>
        <dbReference type="ARBA" id="ARBA00022598"/>
    </source>
</evidence>
<proteinExistence type="predicted"/>
<keyword evidence="2" id="KW-0436">Ligase</keyword>
<dbReference type="SUPFAM" id="SSF56091">
    <property type="entry name" value="DNA ligase/mRNA capping enzyme, catalytic domain"/>
    <property type="match status" value="1"/>
</dbReference>